<keyword evidence="3" id="KW-1185">Reference proteome</keyword>
<dbReference type="Proteomes" id="UP000541154">
    <property type="component" value="Unassembled WGS sequence"/>
</dbReference>
<feature type="compositionally biased region" description="Basic and acidic residues" evidence="1">
    <location>
        <begin position="148"/>
        <end position="158"/>
    </location>
</feature>
<proteinExistence type="predicted"/>
<comment type="caution">
    <text evidence="2">The sequence shown here is derived from an EMBL/GenBank/DDBJ whole genome shotgun (WGS) entry which is preliminary data.</text>
</comment>
<dbReference type="AlphaFoldDB" id="A0A8H6A0D9"/>
<feature type="compositionally biased region" description="Polar residues" evidence="1">
    <location>
        <begin position="121"/>
        <end position="142"/>
    </location>
</feature>
<feature type="region of interest" description="Disordered" evidence="1">
    <location>
        <begin position="1"/>
        <end position="213"/>
    </location>
</feature>
<protein>
    <submittedName>
        <fullName evidence="2">Uncharacterized protein</fullName>
    </submittedName>
</protein>
<feature type="compositionally biased region" description="Polar residues" evidence="1">
    <location>
        <begin position="54"/>
        <end position="66"/>
    </location>
</feature>
<feature type="compositionally biased region" description="Acidic residues" evidence="1">
    <location>
        <begin position="163"/>
        <end position="175"/>
    </location>
</feature>
<evidence type="ECO:0000313" key="2">
    <source>
        <dbReference type="EMBL" id="KAF5857600.1"/>
    </source>
</evidence>
<reference evidence="2 3" key="1">
    <citation type="submission" date="2019-04" db="EMBL/GenBank/DDBJ databases">
        <title>Aspergillus burnettii sp. nov., novel species from soil in southeast Queensland.</title>
        <authorList>
            <person name="Gilchrist C.L.M."/>
            <person name="Pitt J.I."/>
            <person name="Lange L."/>
            <person name="Lacey H.J."/>
            <person name="Vuong D."/>
            <person name="Midgley D.J."/>
            <person name="Greenfield P."/>
            <person name="Bradbury M."/>
            <person name="Lacey E."/>
            <person name="Busk P.K."/>
            <person name="Pilgaard B."/>
            <person name="Chooi Y.H."/>
            <person name="Piggott A.M."/>
        </authorList>
    </citation>
    <scope>NUCLEOTIDE SEQUENCE [LARGE SCALE GENOMIC DNA]</scope>
    <source>
        <strain evidence="2 3">FRR 5400</strain>
    </source>
</reference>
<feature type="compositionally biased region" description="Polar residues" evidence="1">
    <location>
        <begin position="1"/>
        <end position="19"/>
    </location>
</feature>
<dbReference type="EMBL" id="SPNV01000248">
    <property type="protein sequence ID" value="KAF5857600.1"/>
    <property type="molecule type" value="Genomic_DNA"/>
</dbReference>
<organism evidence="2 3">
    <name type="scientific">Petromyces alliaceus</name>
    <name type="common">Aspergillus alliaceus</name>
    <dbReference type="NCBI Taxonomy" id="209559"/>
    <lineage>
        <taxon>Eukaryota</taxon>
        <taxon>Fungi</taxon>
        <taxon>Dikarya</taxon>
        <taxon>Ascomycota</taxon>
        <taxon>Pezizomycotina</taxon>
        <taxon>Eurotiomycetes</taxon>
        <taxon>Eurotiomycetidae</taxon>
        <taxon>Eurotiales</taxon>
        <taxon>Aspergillaceae</taxon>
        <taxon>Aspergillus</taxon>
        <taxon>Aspergillus subgen. Circumdati</taxon>
    </lineage>
</organism>
<evidence type="ECO:0000256" key="1">
    <source>
        <dbReference type="SAM" id="MobiDB-lite"/>
    </source>
</evidence>
<name>A0A8H6A0D9_PETAA</name>
<accession>A0A8H6A0D9</accession>
<sequence length="353" mass="39153">MALDQLQNGAANLPSTPEYNDTGVEPTRPVTPLDIIITRWRERGSQLGEEDSQRPTSPGLQNSTLETAAADYSEWGFGNSVSDTAQETEKVPDAPAAQVTREGQSVTVPEAQEIEGPITPRAQSETSISALSQQEQGVSAASQPDMEQIQKEQDDRVAAEQALFDEDVDLTEEESEIRSSESAPNNRRRVASTRKTHKRLHGGAIALGDEAQKPLTQWESTACTEGTPSTESYQRKRPRLREVTIRFLAYESRGDWRTVETVTVNVSAIGDAQRIANRYARQHDLNARFYNRSLRKVSVNHYVRAAIDDGSLMIFMSLGRDLKVTRLLVASVARMLSVKQSTARDDILNKRQA</sequence>
<feature type="compositionally biased region" description="Basic residues" evidence="1">
    <location>
        <begin position="186"/>
        <end position="201"/>
    </location>
</feature>
<gene>
    <name evidence="2" type="ORF">ETB97_005529</name>
</gene>
<evidence type="ECO:0000313" key="3">
    <source>
        <dbReference type="Proteomes" id="UP000541154"/>
    </source>
</evidence>